<dbReference type="SUPFAM" id="SSF51126">
    <property type="entry name" value="Pectin lyase-like"/>
    <property type="match status" value="1"/>
</dbReference>
<keyword evidence="2" id="KW-0802">TPR repeat</keyword>
<dbReference type="Proteomes" id="UP000239899">
    <property type="component" value="Unassembled WGS sequence"/>
</dbReference>
<feature type="region of interest" description="Disordered" evidence="3">
    <location>
        <begin position="44"/>
        <end position="88"/>
    </location>
</feature>
<dbReference type="InterPro" id="IPR011050">
    <property type="entry name" value="Pectin_lyase_fold/virulence"/>
</dbReference>
<feature type="region of interest" description="Disordered" evidence="3">
    <location>
        <begin position="290"/>
        <end position="346"/>
    </location>
</feature>
<reference evidence="5 6" key="1">
    <citation type="journal article" date="2018" name="Plant J.">
        <title>Genome sequences of Chlorella sorokiniana UTEX 1602 and Micractinium conductrix SAG 241.80: implications to maltose excretion by a green alga.</title>
        <authorList>
            <person name="Arriola M.B."/>
            <person name="Velmurugan N."/>
            <person name="Zhang Y."/>
            <person name="Plunkett M.H."/>
            <person name="Hondzo H."/>
            <person name="Barney B.M."/>
        </authorList>
    </citation>
    <scope>NUCLEOTIDE SEQUENCE [LARGE SCALE GENOMIC DNA]</scope>
    <source>
        <strain evidence="6">UTEX 1602</strain>
    </source>
</reference>
<feature type="compositionally biased region" description="Low complexity" evidence="3">
    <location>
        <begin position="319"/>
        <end position="346"/>
    </location>
</feature>
<name>A0A2P6TU71_CHLSO</name>
<evidence type="ECO:0000313" key="6">
    <source>
        <dbReference type="Proteomes" id="UP000239899"/>
    </source>
</evidence>
<comment type="caution">
    <text evidence="5">The sequence shown here is derived from an EMBL/GenBank/DDBJ whole genome shotgun (WGS) entry which is preliminary data.</text>
</comment>
<evidence type="ECO:0000259" key="4">
    <source>
        <dbReference type="Pfam" id="PF13229"/>
    </source>
</evidence>
<dbReference type="InterPro" id="IPR011990">
    <property type="entry name" value="TPR-like_helical_dom_sf"/>
</dbReference>
<dbReference type="AlphaFoldDB" id="A0A2P6TU71"/>
<evidence type="ECO:0000256" key="2">
    <source>
        <dbReference type="ARBA" id="ARBA00022803"/>
    </source>
</evidence>
<feature type="compositionally biased region" description="Acidic residues" evidence="3">
    <location>
        <begin position="60"/>
        <end position="73"/>
    </location>
</feature>
<dbReference type="Pfam" id="PF13229">
    <property type="entry name" value="Beta_helix"/>
    <property type="match status" value="1"/>
</dbReference>
<evidence type="ECO:0000256" key="1">
    <source>
        <dbReference type="ARBA" id="ARBA00022737"/>
    </source>
</evidence>
<gene>
    <name evidence="5" type="ORF">C2E21_3766</name>
</gene>
<protein>
    <submittedName>
        <fullName evidence="5">Tetratricopeptide repeat 1</fullName>
    </submittedName>
</protein>
<sequence length="688" mass="70836">MSCAKLQPAPALPPGCEGTGKPHVEELFEHRWRKAYEVRALERESWHARSQLPASGAEGLLDDEEEEEEEDAEPEIKLVWDSSSRRPGAASAPAVAAEALPPGAAAAAELKERGNALLKAGDCAAAVKCYTEALAALRTASQQGGSSAGQAAAAGAAAAGGAAAAAAPEPEAQLAATLHSNRAHALMQLQRFEPAVVDAQRAHRLLPSWPKPLYRLAQAQLALGRWEEAVATCNKGHALAPQSSEGKSEFTPLLDTVAVTAARAGSLAGYDGMQLEVRSAGEEAWLCQPAPHVPELDGPEEEDDDPHGVVTTLPALPDSAGAGVAAASSGGSSSGGAKHAASGALVSSSSGHGAAGAAVDPLVAWDYRQVAAAAAAARRRTSFRSVLEAVTAARDGDRIILRRGIHNGMGQCITLDKRLLIEGEGALGEASIDQRANVPTFRIQRGGVVLRNLDLDHTGFREALLVDGPTTVTPLIQSCNIKCSGDDAINTSGEAAPTFVRCTITGKKVGLHAYGSSNPRLEVCAFEKCGAQGVHAQDSAAPALLGCVVAECEEEAVVGMDSTRLLLHSCTLRGCKGPGVDLSNTAHATIVGGAIAGCVGGVWAWGSSHAALHSAAVAGGPSHALLVDGSAAVEARDCTVQGLVHATEAAWQGILHPSNKLLDPECPTDFPPEVGPFVFEPNPFTRKQ</sequence>
<feature type="domain" description="Right handed beta helix" evidence="4">
    <location>
        <begin position="474"/>
        <end position="592"/>
    </location>
</feature>
<dbReference type="GO" id="GO:0051879">
    <property type="term" value="F:Hsp90 protein binding"/>
    <property type="evidence" value="ECO:0007669"/>
    <property type="project" value="TreeGrafter"/>
</dbReference>
<keyword evidence="6" id="KW-1185">Reference proteome</keyword>
<dbReference type="InterPro" id="IPR039448">
    <property type="entry name" value="Beta_helix"/>
</dbReference>
<proteinExistence type="predicted"/>
<dbReference type="STRING" id="3076.A0A2P6TU71"/>
<dbReference type="Gene3D" id="2.160.20.10">
    <property type="entry name" value="Single-stranded right-handed beta-helix, Pectin lyase-like"/>
    <property type="match status" value="1"/>
</dbReference>
<dbReference type="PANTHER" id="PTHR22904:SF523">
    <property type="entry name" value="STRESS-INDUCED-PHOSPHOPROTEIN 1"/>
    <property type="match status" value="1"/>
</dbReference>
<dbReference type="OrthoDB" id="626167at2759"/>
<dbReference type="SUPFAM" id="SSF48452">
    <property type="entry name" value="TPR-like"/>
    <property type="match status" value="1"/>
</dbReference>
<feature type="region of interest" description="Disordered" evidence="3">
    <location>
        <begin position="1"/>
        <end position="22"/>
    </location>
</feature>
<dbReference type="EMBL" id="LHPG02000006">
    <property type="protein sequence ID" value="PRW57622.1"/>
    <property type="molecule type" value="Genomic_DNA"/>
</dbReference>
<evidence type="ECO:0000256" key="3">
    <source>
        <dbReference type="SAM" id="MobiDB-lite"/>
    </source>
</evidence>
<organism evidence="5 6">
    <name type="scientific">Chlorella sorokiniana</name>
    <name type="common">Freshwater green alga</name>
    <dbReference type="NCBI Taxonomy" id="3076"/>
    <lineage>
        <taxon>Eukaryota</taxon>
        <taxon>Viridiplantae</taxon>
        <taxon>Chlorophyta</taxon>
        <taxon>core chlorophytes</taxon>
        <taxon>Trebouxiophyceae</taxon>
        <taxon>Chlorellales</taxon>
        <taxon>Chlorellaceae</taxon>
        <taxon>Chlorella clade</taxon>
        <taxon>Chlorella</taxon>
    </lineage>
</organism>
<dbReference type="Gene3D" id="1.25.40.10">
    <property type="entry name" value="Tetratricopeptide repeat domain"/>
    <property type="match status" value="1"/>
</dbReference>
<dbReference type="SMART" id="SM00028">
    <property type="entry name" value="TPR"/>
    <property type="match status" value="3"/>
</dbReference>
<accession>A0A2P6TU71</accession>
<evidence type="ECO:0000313" key="5">
    <source>
        <dbReference type="EMBL" id="PRW57622.1"/>
    </source>
</evidence>
<dbReference type="PANTHER" id="PTHR22904">
    <property type="entry name" value="TPR REPEAT CONTAINING PROTEIN"/>
    <property type="match status" value="1"/>
</dbReference>
<dbReference type="InterPro" id="IPR019734">
    <property type="entry name" value="TPR_rpt"/>
</dbReference>
<dbReference type="InterPro" id="IPR012334">
    <property type="entry name" value="Pectin_lyas_fold"/>
</dbReference>
<keyword evidence="1" id="KW-0677">Repeat</keyword>